<accession>A0ABN7X8T5</accession>
<protein>
    <submittedName>
        <fullName evidence="2">36688_t:CDS:1</fullName>
    </submittedName>
</protein>
<dbReference type="Proteomes" id="UP000789901">
    <property type="component" value="Unassembled WGS sequence"/>
</dbReference>
<proteinExistence type="predicted"/>
<reference evidence="2 3" key="1">
    <citation type="submission" date="2021-06" db="EMBL/GenBank/DDBJ databases">
        <authorList>
            <person name="Kallberg Y."/>
            <person name="Tangrot J."/>
            <person name="Rosling A."/>
        </authorList>
    </citation>
    <scope>NUCLEOTIDE SEQUENCE [LARGE SCALE GENOMIC DNA]</scope>
    <source>
        <strain evidence="2 3">120-4 pot B 10/14</strain>
    </source>
</reference>
<dbReference type="EMBL" id="CAJVQB010098128">
    <property type="protein sequence ID" value="CAG8849829.1"/>
    <property type="molecule type" value="Genomic_DNA"/>
</dbReference>
<evidence type="ECO:0000313" key="3">
    <source>
        <dbReference type="Proteomes" id="UP000789901"/>
    </source>
</evidence>
<feature type="region of interest" description="Disordered" evidence="1">
    <location>
        <begin position="1"/>
        <end position="49"/>
    </location>
</feature>
<organism evidence="2 3">
    <name type="scientific">Gigaspora margarita</name>
    <dbReference type="NCBI Taxonomy" id="4874"/>
    <lineage>
        <taxon>Eukaryota</taxon>
        <taxon>Fungi</taxon>
        <taxon>Fungi incertae sedis</taxon>
        <taxon>Mucoromycota</taxon>
        <taxon>Glomeromycotina</taxon>
        <taxon>Glomeromycetes</taxon>
        <taxon>Diversisporales</taxon>
        <taxon>Gigasporaceae</taxon>
        <taxon>Gigaspora</taxon>
    </lineage>
</organism>
<feature type="compositionally biased region" description="Basic and acidic residues" evidence="1">
    <location>
        <begin position="19"/>
        <end position="33"/>
    </location>
</feature>
<sequence>TYDEKSQTADAEELPYLDKPLEVEENSDNKNIKESGPLYPIKPEMIFSN</sequence>
<gene>
    <name evidence="2" type="ORF">GMARGA_LOCUS39906</name>
</gene>
<evidence type="ECO:0000313" key="2">
    <source>
        <dbReference type="EMBL" id="CAG8849829.1"/>
    </source>
</evidence>
<keyword evidence="3" id="KW-1185">Reference proteome</keyword>
<evidence type="ECO:0000256" key="1">
    <source>
        <dbReference type="SAM" id="MobiDB-lite"/>
    </source>
</evidence>
<name>A0ABN7X8T5_GIGMA</name>
<feature type="non-terminal residue" evidence="2">
    <location>
        <position position="1"/>
    </location>
</feature>
<comment type="caution">
    <text evidence="2">The sequence shown here is derived from an EMBL/GenBank/DDBJ whole genome shotgun (WGS) entry which is preliminary data.</text>
</comment>